<gene>
    <name evidence="1" type="ordered locus">HP15_963</name>
</gene>
<dbReference type="EMBL" id="CP001978">
    <property type="protein sequence ID" value="ADP96727.1"/>
    <property type="molecule type" value="Genomic_DNA"/>
</dbReference>
<dbReference type="HOGENOM" id="CLU_147895_0_0_6"/>
<dbReference type="AlphaFoldDB" id="E4PFH8"/>
<dbReference type="Proteomes" id="UP000007077">
    <property type="component" value="Chromosome"/>
</dbReference>
<reference evidence="2" key="2">
    <citation type="submission" date="2010-02" db="EMBL/GenBank/DDBJ databases">
        <title>Complete genome sequence of Marinobacter adhaerens type strain (HP15).</title>
        <authorList>
            <person name="Gaerdes A.A.M."/>
            <person name="Kaeppel E."/>
            <person name="Shezad A."/>
            <person name="Seebah S."/>
            <person name="Teeling H."/>
            <person name="Yarza P."/>
            <person name="Gloeckner F.O."/>
            <person name="Ullrich M.S."/>
        </authorList>
    </citation>
    <scope>NUCLEOTIDE SEQUENCE [LARGE SCALE GENOMIC DNA]</scope>
    <source>
        <strain evidence="2">DSM 23420 / HP15</strain>
    </source>
</reference>
<proteinExistence type="predicted"/>
<evidence type="ECO:0000313" key="1">
    <source>
        <dbReference type="EMBL" id="ADP96727.1"/>
    </source>
</evidence>
<sequence length="69" mass="7483">MSSLADPDEGMTKIHCAKGRVVTLQIDHAADMKAEHPELFSALLESVAFVNWRLVQVGEPPVLALALDV</sequence>
<dbReference type="PATRIC" id="fig|225937.3.peg.974"/>
<dbReference type="eggNOG" id="COG2732">
    <property type="taxonomic scope" value="Bacteria"/>
</dbReference>
<name>E4PFH8_MARAH</name>
<dbReference type="STRING" id="225937.HP15_963"/>
<protein>
    <submittedName>
        <fullName evidence="1">Uncharacterized protein</fullName>
    </submittedName>
</protein>
<accession>E4PFH8</accession>
<organism evidence="1 2">
    <name type="scientific">Marinobacter adhaerens (strain DSM 23420 / HP15)</name>
    <dbReference type="NCBI Taxonomy" id="225937"/>
    <lineage>
        <taxon>Bacteria</taxon>
        <taxon>Pseudomonadati</taxon>
        <taxon>Pseudomonadota</taxon>
        <taxon>Gammaproteobacteria</taxon>
        <taxon>Pseudomonadales</taxon>
        <taxon>Marinobacteraceae</taxon>
        <taxon>Marinobacter</taxon>
    </lineage>
</organism>
<evidence type="ECO:0000313" key="2">
    <source>
        <dbReference type="Proteomes" id="UP000007077"/>
    </source>
</evidence>
<reference evidence="1 2" key="1">
    <citation type="journal article" date="2010" name="Stand. Genomic Sci.">
        <title>Complete genome sequence of Marinobacter adhaerens type strain (HP15), a diatom-interacting marine microorganism.</title>
        <authorList>
            <person name="Gardes A."/>
            <person name="Kaeppel E."/>
            <person name="Shehzad A."/>
            <person name="Seebah S."/>
            <person name="Teeling H."/>
            <person name="Yarza P."/>
            <person name="Glockner F.O."/>
            <person name="Grossart H.P."/>
            <person name="Ullrich M.S."/>
        </authorList>
    </citation>
    <scope>NUCLEOTIDE SEQUENCE [LARGE SCALE GENOMIC DNA]</scope>
    <source>
        <strain evidence="2">DSM 23420 / HP15</strain>
    </source>
</reference>
<dbReference type="KEGG" id="mad:HP15_963"/>